<organism evidence="1 2">
    <name type="scientific">Silurus asotus</name>
    <name type="common">Amur catfish</name>
    <name type="synonym">Parasilurus asotus</name>
    <dbReference type="NCBI Taxonomy" id="30991"/>
    <lineage>
        <taxon>Eukaryota</taxon>
        <taxon>Metazoa</taxon>
        <taxon>Chordata</taxon>
        <taxon>Craniata</taxon>
        <taxon>Vertebrata</taxon>
        <taxon>Euteleostomi</taxon>
        <taxon>Actinopterygii</taxon>
        <taxon>Neopterygii</taxon>
        <taxon>Teleostei</taxon>
        <taxon>Ostariophysi</taxon>
        <taxon>Siluriformes</taxon>
        <taxon>Siluridae</taxon>
        <taxon>Silurus</taxon>
    </lineage>
</organism>
<proteinExistence type="predicted"/>
<name>A0AAD5ASH4_SILAS</name>
<dbReference type="EMBL" id="MU551627">
    <property type="protein sequence ID" value="KAI5622118.1"/>
    <property type="molecule type" value="Genomic_DNA"/>
</dbReference>
<comment type="caution">
    <text evidence="1">The sequence shown here is derived from an EMBL/GenBank/DDBJ whole genome shotgun (WGS) entry which is preliminary data.</text>
</comment>
<accession>A0AAD5ASH4</accession>
<protein>
    <submittedName>
        <fullName evidence="1">Kv channel interacting protein 3a, calsenilin isoform X2</fullName>
    </submittedName>
</protein>
<gene>
    <name evidence="1" type="ORF">C0J50_18502</name>
</gene>
<dbReference type="Proteomes" id="UP001205998">
    <property type="component" value="Unassembled WGS sequence"/>
</dbReference>
<keyword evidence="2" id="KW-1185">Reference proteome</keyword>
<dbReference type="AlphaFoldDB" id="A0AAD5ASH4"/>
<sequence>MAHCTAHLCMCHRSARLSREDGKMVDGGLLGDANGVGSGSVRQKDSGKWQRPRFTRKALMRCCLLRWIFTSTGPKEQEARNGSI</sequence>
<evidence type="ECO:0000313" key="2">
    <source>
        <dbReference type="Proteomes" id="UP001205998"/>
    </source>
</evidence>
<reference evidence="1" key="1">
    <citation type="submission" date="2018-07" db="EMBL/GenBank/DDBJ databases">
        <title>Comparative genomics of catfishes provides insights into carnivory and benthic adaptation.</title>
        <authorList>
            <person name="Zhang Y."/>
            <person name="Wang D."/>
            <person name="Peng Z."/>
            <person name="Zheng S."/>
            <person name="Shao F."/>
            <person name="Tao W."/>
        </authorList>
    </citation>
    <scope>NUCLEOTIDE SEQUENCE</scope>
    <source>
        <strain evidence="1">Chongqing</strain>
    </source>
</reference>
<evidence type="ECO:0000313" key="1">
    <source>
        <dbReference type="EMBL" id="KAI5622118.1"/>
    </source>
</evidence>